<protein>
    <submittedName>
        <fullName evidence="3">Intraflagellar transport protein 74 isoform 2</fullName>
    </submittedName>
</protein>
<comment type="caution">
    <text evidence="3">The sequence shown here is derived from an EMBL/GenBank/DDBJ whole genome shotgun (WGS) entry which is preliminary data.</text>
</comment>
<feature type="compositionally biased region" description="Polar residues" evidence="2">
    <location>
        <begin position="11"/>
        <end position="22"/>
    </location>
</feature>
<feature type="coiled-coil region" evidence="1">
    <location>
        <begin position="444"/>
        <end position="516"/>
    </location>
</feature>
<dbReference type="InterPro" id="IPR029602">
    <property type="entry name" value="IFT74"/>
</dbReference>
<dbReference type="GO" id="GO:0035735">
    <property type="term" value="P:intraciliary transport involved in cilium assembly"/>
    <property type="evidence" value="ECO:0007669"/>
    <property type="project" value="TreeGrafter"/>
</dbReference>
<dbReference type="PANTHER" id="PTHR31432:SF0">
    <property type="entry name" value="INTRAFLAGELLAR TRANSPORT PROTEIN 74 HOMOLOG"/>
    <property type="match status" value="1"/>
</dbReference>
<feature type="region of interest" description="Disordered" evidence="2">
    <location>
        <begin position="1"/>
        <end position="35"/>
    </location>
</feature>
<dbReference type="STRING" id="6182.A0A4Z2CQB5"/>
<sequence>MSAVRPGTASHLKSAQIQSRGGTASRLASGAKADARNRAVNGSALNTIVCVEDRPITQQGLRGLKSAVRGPKRQVEDKSYFLGLLRGKIDEINSEIGTITRQLTEKEEEDASFVQYEQMAEKLAYEIKELQGELQDYNTLVDKATLGDNITSIEMDLEDVQAANQRAEQNLEILFEDSQRRELSLKSCELELQEEQQLSEKVIQEMSDKERERYFKLKDLNAHLLNQLSEGQVELEELKVRKAELEEELSTSAIKQEAVRLFSQLHEVQNRRDQLLSEENSVEDPQKERQRLLQQVKNDNQEIAAIEKQKHAIQEKIASKEEELRILEQELDENHQERNQKYRELKKREQQIDEFLETFDYSKSLEISGINEIQSTIIDILNRTSNYIIRLNQTSSELDFELPSAESIVQQETAEVFKSGESIQNLTRERRRLHQDLLKVNHIESKITQEMETLKKRISKMEEEIIIFNDLDKVRDDAILRRQTLNNEKSRFNVYNDNLNKFNQQLSTDYDQLQRNLTQQDTYLHLNNLIQRWIQHEQVNYALNEFIVNKRIEMNSSKLMQNTMELVRNYNEHLKYSLLSK</sequence>
<dbReference type="AlphaFoldDB" id="A0A4Z2CQB5"/>
<evidence type="ECO:0000313" key="4">
    <source>
        <dbReference type="Proteomes" id="UP000311919"/>
    </source>
</evidence>
<keyword evidence="3" id="KW-0969">Cilium</keyword>
<dbReference type="GO" id="GO:0005929">
    <property type="term" value="C:cilium"/>
    <property type="evidence" value="ECO:0007669"/>
    <property type="project" value="TreeGrafter"/>
</dbReference>
<evidence type="ECO:0000256" key="2">
    <source>
        <dbReference type="SAM" id="MobiDB-lite"/>
    </source>
</evidence>
<organism evidence="3 4">
    <name type="scientific">Schistosoma japonicum</name>
    <name type="common">Blood fluke</name>
    <dbReference type="NCBI Taxonomy" id="6182"/>
    <lineage>
        <taxon>Eukaryota</taxon>
        <taxon>Metazoa</taxon>
        <taxon>Spiralia</taxon>
        <taxon>Lophotrochozoa</taxon>
        <taxon>Platyhelminthes</taxon>
        <taxon>Trematoda</taxon>
        <taxon>Digenea</taxon>
        <taxon>Strigeidida</taxon>
        <taxon>Schistosomatoidea</taxon>
        <taxon>Schistosomatidae</taxon>
        <taxon>Schistosoma</taxon>
    </lineage>
</organism>
<dbReference type="EMBL" id="SKCS01000468">
    <property type="protein sequence ID" value="TNN06346.1"/>
    <property type="molecule type" value="Genomic_DNA"/>
</dbReference>
<dbReference type="EMBL" id="SKCS01000468">
    <property type="protein sequence ID" value="TNN06349.1"/>
    <property type="molecule type" value="Genomic_DNA"/>
</dbReference>
<feature type="coiled-coil region" evidence="1">
    <location>
        <begin position="89"/>
        <end position="255"/>
    </location>
</feature>
<gene>
    <name evidence="3" type="ORF">EWB00_008424</name>
</gene>
<dbReference type="GO" id="GO:0048487">
    <property type="term" value="F:beta-tubulin binding"/>
    <property type="evidence" value="ECO:0007669"/>
    <property type="project" value="InterPro"/>
</dbReference>
<dbReference type="Proteomes" id="UP000311919">
    <property type="component" value="Unassembled WGS sequence"/>
</dbReference>
<evidence type="ECO:0000256" key="1">
    <source>
        <dbReference type="SAM" id="Coils"/>
    </source>
</evidence>
<dbReference type="EMBL" id="SKCS01000468">
    <property type="protein sequence ID" value="TNN06348.1"/>
    <property type="molecule type" value="Genomic_DNA"/>
</dbReference>
<evidence type="ECO:0000313" key="3">
    <source>
        <dbReference type="EMBL" id="TNN06348.1"/>
    </source>
</evidence>
<dbReference type="GO" id="GO:0030992">
    <property type="term" value="C:intraciliary transport particle B"/>
    <property type="evidence" value="ECO:0007669"/>
    <property type="project" value="InterPro"/>
</dbReference>
<proteinExistence type="predicted"/>
<keyword evidence="3" id="KW-0966">Cell projection</keyword>
<accession>A0A4Z2CQB5</accession>
<keyword evidence="3" id="KW-0282">Flagellum</keyword>
<keyword evidence="1" id="KW-0175">Coiled coil</keyword>
<dbReference type="PANTHER" id="PTHR31432">
    <property type="entry name" value="INTRAFLAGELLAR TRANSPORT PROTEIN 74 HOMOLOG"/>
    <property type="match status" value="1"/>
</dbReference>
<dbReference type="OrthoDB" id="444379at2759"/>
<keyword evidence="4" id="KW-1185">Reference proteome</keyword>
<reference evidence="3 4" key="1">
    <citation type="submission" date="2019-03" db="EMBL/GenBank/DDBJ databases">
        <title>An improved genome assembly of the fluke Schistosoma japonicum.</title>
        <authorList>
            <person name="Hu W."/>
            <person name="Luo F."/>
            <person name="Yin M."/>
            <person name="Mo X."/>
            <person name="Sun C."/>
            <person name="Wu Q."/>
            <person name="Zhu B."/>
            <person name="Xiang M."/>
            <person name="Wang J."/>
            <person name="Wang Y."/>
            <person name="Zhang T."/>
            <person name="Xu B."/>
            <person name="Zheng H."/>
            <person name="Feng Z."/>
        </authorList>
    </citation>
    <scope>NUCLEOTIDE SEQUENCE [LARGE SCALE GENOMIC DNA]</scope>
    <source>
        <strain evidence="3">HuSjv2</strain>
        <tissue evidence="3">Worms</tissue>
    </source>
</reference>
<feature type="coiled-coil region" evidence="1">
    <location>
        <begin position="289"/>
        <end position="348"/>
    </location>
</feature>
<name>A0A4Z2CQB5_SCHJA</name>